<organism evidence="6 7">
    <name type="scientific">Candidatus Fusobacterium pullicola</name>
    <dbReference type="NCBI Taxonomy" id="2838601"/>
    <lineage>
        <taxon>Bacteria</taxon>
        <taxon>Fusobacteriati</taxon>
        <taxon>Fusobacteriota</taxon>
        <taxon>Fusobacteriia</taxon>
        <taxon>Fusobacteriales</taxon>
        <taxon>Fusobacteriaceae</taxon>
        <taxon>Fusobacterium</taxon>
    </lineage>
</organism>
<dbReference type="PROSITE" id="PS00675">
    <property type="entry name" value="SIGMA54_INTERACT_1"/>
    <property type="match status" value="1"/>
</dbReference>
<keyword evidence="1" id="KW-0547">Nucleotide-binding</keyword>
<dbReference type="CDD" id="cd00009">
    <property type="entry name" value="AAA"/>
    <property type="match status" value="1"/>
</dbReference>
<reference evidence="6" key="1">
    <citation type="journal article" date="2021" name="PeerJ">
        <title>Extensive microbial diversity within the chicken gut microbiome revealed by metagenomics and culture.</title>
        <authorList>
            <person name="Gilroy R."/>
            <person name="Ravi A."/>
            <person name="Getino M."/>
            <person name="Pursley I."/>
            <person name="Horton D.L."/>
            <person name="Alikhan N.F."/>
            <person name="Baker D."/>
            <person name="Gharbi K."/>
            <person name="Hall N."/>
            <person name="Watson M."/>
            <person name="Adriaenssens E.M."/>
            <person name="Foster-Nyarko E."/>
            <person name="Jarju S."/>
            <person name="Secka A."/>
            <person name="Antonio M."/>
            <person name="Oren A."/>
            <person name="Chaudhuri R.R."/>
            <person name="La Ragione R."/>
            <person name="Hildebrand F."/>
            <person name="Pallen M.J."/>
        </authorList>
    </citation>
    <scope>NUCLEOTIDE SEQUENCE</scope>
    <source>
        <strain evidence="6">A6-441</strain>
    </source>
</reference>
<dbReference type="GO" id="GO:0043565">
    <property type="term" value="F:sequence-specific DNA binding"/>
    <property type="evidence" value="ECO:0007669"/>
    <property type="project" value="InterPro"/>
</dbReference>
<evidence type="ECO:0000256" key="4">
    <source>
        <dbReference type="ARBA" id="ARBA00023163"/>
    </source>
</evidence>
<evidence type="ECO:0000256" key="2">
    <source>
        <dbReference type="ARBA" id="ARBA00022840"/>
    </source>
</evidence>
<comment type="caution">
    <text evidence="6">The sequence shown here is derived from an EMBL/GenBank/DDBJ whole genome shotgun (WGS) entry which is preliminary data.</text>
</comment>
<keyword evidence="3" id="KW-0805">Transcription regulation</keyword>
<dbReference type="InterPro" id="IPR027417">
    <property type="entry name" value="P-loop_NTPase"/>
</dbReference>
<protein>
    <submittedName>
        <fullName evidence="6">Sigma 54-interacting transcriptional regulator</fullName>
    </submittedName>
</protein>
<dbReference type="InterPro" id="IPR009057">
    <property type="entry name" value="Homeodomain-like_sf"/>
</dbReference>
<dbReference type="InterPro" id="IPR058031">
    <property type="entry name" value="AAA_lid_NorR"/>
</dbReference>
<dbReference type="SMART" id="SM00382">
    <property type="entry name" value="AAA"/>
    <property type="match status" value="1"/>
</dbReference>
<gene>
    <name evidence="6" type="ORF">IAA47_02810</name>
</gene>
<dbReference type="InterPro" id="IPR003593">
    <property type="entry name" value="AAA+_ATPase"/>
</dbReference>
<dbReference type="InterPro" id="IPR029016">
    <property type="entry name" value="GAF-like_dom_sf"/>
</dbReference>
<evidence type="ECO:0000256" key="3">
    <source>
        <dbReference type="ARBA" id="ARBA00023015"/>
    </source>
</evidence>
<accession>A0A9E2KWX8</accession>
<dbReference type="AlphaFoldDB" id="A0A9E2KWX8"/>
<feature type="domain" description="Sigma-54 factor interaction" evidence="5">
    <location>
        <begin position="270"/>
        <end position="500"/>
    </location>
</feature>
<dbReference type="Gene3D" id="1.10.8.60">
    <property type="match status" value="1"/>
</dbReference>
<dbReference type="Gene3D" id="3.40.50.300">
    <property type="entry name" value="P-loop containing nucleotide triphosphate hydrolases"/>
    <property type="match status" value="1"/>
</dbReference>
<dbReference type="InterPro" id="IPR025944">
    <property type="entry name" value="Sigma_54_int_dom_CS"/>
</dbReference>
<dbReference type="PROSITE" id="PS50045">
    <property type="entry name" value="SIGMA54_INTERACT_4"/>
    <property type="match status" value="1"/>
</dbReference>
<evidence type="ECO:0000313" key="6">
    <source>
        <dbReference type="EMBL" id="MBU3841906.1"/>
    </source>
</evidence>
<keyword evidence="4" id="KW-0804">Transcription</keyword>
<dbReference type="PROSITE" id="PS00688">
    <property type="entry name" value="SIGMA54_INTERACT_3"/>
    <property type="match status" value="1"/>
</dbReference>
<dbReference type="Gene3D" id="1.10.10.60">
    <property type="entry name" value="Homeodomain-like"/>
    <property type="match status" value="1"/>
</dbReference>
<dbReference type="InterPro" id="IPR002197">
    <property type="entry name" value="HTH_Fis"/>
</dbReference>
<dbReference type="GO" id="GO:0006355">
    <property type="term" value="P:regulation of DNA-templated transcription"/>
    <property type="evidence" value="ECO:0007669"/>
    <property type="project" value="InterPro"/>
</dbReference>
<reference evidence="6" key="2">
    <citation type="submission" date="2021-04" db="EMBL/GenBank/DDBJ databases">
        <authorList>
            <person name="Gilroy R."/>
        </authorList>
    </citation>
    <scope>NUCLEOTIDE SEQUENCE</scope>
    <source>
        <strain evidence="6">A6-441</strain>
    </source>
</reference>
<dbReference type="Pfam" id="PF00158">
    <property type="entry name" value="Sigma54_activat"/>
    <property type="match status" value="1"/>
</dbReference>
<proteinExistence type="predicted"/>
<dbReference type="Gene3D" id="3.30.450.20">
    <property type="entry name" value="PAS domain"/>
    <property type="match status" value="1"/>
</dbReference>
<dbReference type="Pfam" id="PF25601">
    <property type="entry name" value="AAA_lid_14"/>
    <property type="match status" value="1"/>
</dbReference>
<evidence type="ECO:0000313" key="7">
    <source>
        <dbReference type="Proteomes" id="UP000724657"/>
    </source>
</evidence>
<dbReference type="Proteomes" id="UP000724657">
    <property type="component" value="Unassembled WGS sequence"/>
</dbReference>
<dbReference type="EMBL" id="JAHLFN010000021">
    <property type="protein sequence ID" value="MBU3841906.1"/>
    <property type="molecule type" value="Genomic_DNA"/>
</dbReference>
<dbReference type="PANTHER" id="PTHR32071:SF57">
    <property type="entry name" value="C4-DICARBOXYLATE TRANSPORT TRANSCRIPTIONAL REGULATORY PROTEIN DCTD"/>
    <property type="match status" value="1"/>
</dbReference>
<sequence length="589" mass="66654">MEVSLINIKEDVNRYINIISNLIKVDVGVVDKNMVRVTGTGLYKNIDGVFALGSVYKNTLETGETHIIKNPRIHTLCSECKDKQNCKEKLEIATPIYCHDEIIGALGLVCFNDEQKNKILADLDSYLNFTKQIAEFIGIKFFEYKESLLQKDQENTLKTILANINKGVIIIDKDNTIVNINSIARKKLNITSECIGKKITITTQNDYLMSEEVFKITIGKKEFNVVGKKIYLTSFDNRKNSAFIFEDIKKINENIAEITSNNNVISLDDIYGNSEATKRLKEKILKIADTSSTVLITGESGTGKELVARSLHSHSNRKDKPFVVINCSAIPDSLLESELFGYVKGAFTGASNNGRMGKFELANTGVIFLDEIGDMPLYLQAKILRVIQEKKIERIGSNKSIDLDIKIIAATNVDLEQKIKEQKFRSDLYYRLNVIPIKLLPLRERKEDILPIVEKLIKKYNNISGKNIISIDEDVKSALLSYDWPGNVRELENTIELMFNVSGDTRILTNNLLPDNISMRKDDNSSICLQSIIKIKEDELEDFETIEKNYILQGLKKFGNTTEGKKLISEKMGIGLTTLYRKLKKFGIE</sequence>
<dbReference type="PANTHER" id="PTHR32071">
    <property type="entry name" value="TRANSCRIPTIONAL REGULATORY PROTEIN"/>
    <property type="match status" value="1"/>
</dbReference>
<dbReference type="FunFam" id="3.40.50.300:FF:000006">
    <property type="entry name" value="DNA-binding transcriptional regulator NtrC"/>
    <property type="match status" value="1"/>
</dbReference>
<dbReference type="SUPFAM" id="SSF52540">
    <property type="entry name" value="P-loop containing nucleoside triphosphate hydrolases"/>
    <property type="match status" value="1"/>
</dbReference>
<dbReference type="Gene3D" id="3.30.450.40">
    <property type="match status" value="1"/>
</dbReference>
<evidence type="ECO:0000259" key="5">
    <source>
        <dbReference type="PROSITE" id="PS50045"/>
    </source>
</evidence>
<dbReference type="SUPFAM" id="SSF46689">
    <property type="entry name" value="Homeodomain-like"/>
    <property type="match status" value="1"/>
</dbReference>
<dbReference type="InterPro" id="IPR025662">
    <property type="entry name" value="Sigma_54_int_dom_ATP-bd_1"/>
</dbReference>
<dbReference type="Pfam" id="PF02954">
    <property type="entry name" value="HTH_8"/>
    <property type="match status" value="1"/>
</dbReference>
<dbReference type="InterPro" id="IPR002078">
    <property type="entry name" value="Sigma_54_int"/>
</dbReference>
<name>A0A9E2KWX8_9FUSO</name>
<keyword evidence="2" id="KW-0067">ATP-binding</keyword>
<evidence type="ECO:0000256" key="1">
    <source>
        <dbReference type="ARBA" id="ARBA00022741"/>
    </source>
</evidence>
<dbReference type="GO" id="GO:0005524">
    <property type="term" value="F:ATP binding"/>
    <property type="evidence" value="ECO:0007669"/>
    <property type="project" value="UniProtKB-KW"/>
</dbReference>